<evidence type="ECO:0000259" key="25">
    <source>
        <dbReference type="PROSITE" id="PS50878"/>
    </source>
</evidence>
<evidence type="ECO:0000256" key="19">
    <source>
        <dbReference type="ARBA" id="ARBA00033113"/>
    </source>
</evidence>
<keyword evidence="9" id="KW-0460">Magnesium</keyword>
<dbReference type="EMBL" id="BQNB010021851">
    <property type="protein sequence ID" value="GJU10682.1"/>
    <property type="molecule type" value="Genomic_DNA"/>
</dbReference>
<evidence type="ECO:0000256" key="13">
    <source>
        <dbReference type="ARBA" id="ARBA00022932"/>
    </source>
</evidence>
<evidence type="ECO:0000256" key="11">
    <source>
        <dbReference type="ARBA" id="ARBA00022908"/>
    </source>
</evidence>
<protein>
    <recommendedName>
        <fullName evidence="17">Gag-Pol-p199</fullName>
    </recommendedName>
    <alternativeName>
        <fullName evidence="18">TY1A-TY1B</fullName>
    </alternativeName>
    <alternativeName>
        <fullName evidence="19">p190</fullName>
    </alternativeName>
</protein>
<sequence length="2132" mass="242354">MSFTTAETVTVNEMICYLVHFDELLNETTLVVSKSSVVHAADAPDKQNNTEYAQVDDDEFINIFSTPVQERGETSSHHVDSSNMHKFYQHHPSRQCWTKDHPLEQVIGNPSQSIRTRRQLETDGEMCMFALTVSRTEPKNIKEAMADSAWIEVMQVELYEFDRLEVWEFVERPLCKNVINLKWLWKNKRDEENNVIRNKARLVAKGYAQKEGIDFEDSFAPVARLEAVRLFIVYTAYKSFTAYQMDVKTTFLYSPIKEENEQHVKPYTTCEVAKEIWAIVMRGFAMSSDNASSAVTYMSVSSDSNGPSSWGIPLVNAGEIPEIDPYEEVAQQGQAHPLSPAYVPDPMKLDEHVPVYVPEPEHPEYYVPSDDDIQAEDQPYADDASPTAESPGYIADSDSMEDDTDTDSIDYPNEPVTGDEDPEDEDEDEDLEEDPSEEHDPEDDDEDPEEDPSEEHDPEDEDEDPEEDPSEEHEPEDEDAKEDEPSEDSDETEPFEENETAATPPPPRSPQTRVPFSQEHALGAWKTCPLRPPMPASMEARIAEHAATPIPPTSPTYDQAPLGHRAAMIRMRDDIPEEDMPPRRRFVLTAPPPGCDVAESSAAAARAPRRQYDFVDAVEAGQGLIRSPGHDARTIARAADRAEDVGYVRALQASEHRMMTSIEEVNLRVSYQAQVRRQEMRGQRTAYETELHEVRQAYLSSEARNRALLARLKTLETHMSRMEWQRQRAEDDAVRQIMRTQVLEARARIDTVEDTDSSYHADKTTRAIRAMTPESIQAMIDRAIQRNSTQDDASQNSGGGPRRPVQPARIEKNGIQFPSLACAVENQVKFATCTLLGAALTWWNGHVRTLGHDAAYAMTWGTFKKKLTDKYCPNGEIKKLEIELWNLKVRGNDVAAYTQRFQELALMCTKFLADETAKIDKYIGGLPDNIHGNVMSARPKTLDFAIELANDLMDQKLRTYAERQNENKRKADDSSRNYQQQQPHKKQNVARAYTAGPGGKKVYTGDLPLCTKCNYHHTGQCAPKCGKCKRYVPAINDCQVNTNNNNNNNNNKNQKAGACYECGNTGHIKRDCPKLKNRRNGNGNGPAQGRAYALGGRDASPDSNVITGTFLLNNRYAKILFDTGADRSFVSSTFSASINITPTTLENHYDVELADGKIIGVNTIIRGCTLNFMNHPFNIDLMPVPLGSFDVIIGMDWLTKYHGVIICDEKIVRVPFGREMLIFQGNGNNQREESRLNIISCTKAQEYLSKGCAAPVARAPYRLAPSEMKELAEQLQELSDKGFIRPSSSPWGAPVLFVKKKDGSFRMCIDYRELNKLTVKNRYPLPRIDDLFDQLQGSSVYSKINFYDLESSSVEIHEEDIPKTAFRTHYGHYEFQVMPFGLTNAPAVFMDLMNRVCKPYLDKFVIVFIDDILIYSKNKEEHEEHLKLILELLKKEELYAKFSKCEFWIPKVQFLGHVINSKGIHVDPTKIESIKDWASPKSPTEIRQFLGLAGYYRRFIEGFSKIAKSMTKLTQKNVKFDWGEKEEAAFQLIKQKLCSAPILALPKGSENFIVYCDASHKGLGAVLMQNEKVIAYASRQLKIHEKNYTTHDLELGAVVFALKMWRHYLYGTSCLVIMIVTLVGKANVVADALSRKERSEPLRVRALVMTIGLNLPKQILEAQTEALKPENLTAEDVGGMLRQDLTKERLKPRADGTLCLNNRSWLPCYGDLRTLVMHESHKSKYSIHPGSDKMYQDLKQLYWWPNMKANIATYVSKCLTCAKVKAEHQKPSGLLVQPEIPEWKWEKITMDFVTKLPKTANGYDTIWVIVDRLTKSAHFLPMRENDPMEKLMKLYMKEVVTRHGVPVSIISDRDGRFTSLFWKALNKALGTRLDMSTAYHPKTDGQSERTIQTLEDMLRACVLDFGKNWDRHLPIKAAPFEALYGRKCRSPVCWAEVGDAQLTGPAIIHETTEKIVQIKSRIQAARDRQKSYANIRRKPMVFQVGDKVMLKVSPWKGVVRFGKRGKLNPRYVGPFKVIERVGTVAYKLELPQQLSRVHNTFHVSNLKKCLSDESLVIPLEELRVDDKLHFVEEPVEVMDREIKQLKRSRIPIIKVRWNSKRGPEFTWEREDQFKQKYPHLFTKTAPSSSAAS</sequence>
<dbReference type="Pfam" id="PF17921">
    <property type="entry name" value="Integrase_H2C2"/>
    <property type="match status" value="1"/>
</dbReference>
<organism evidence="27 28">
    <name type="scientific">Tanacetum coccineum</name>
    <dbReference type="NCBI Taxonomy" id="301880"/>
    <lineage>
        <taxon>Eukaryota</taxon>
        <taxon>Viridiplantae</taxon>
        <taxon>Streptophyta</taxon>
        <taxon>Embryophyta</taxon>
        <taxon>Tracheophyta</taxon>
        <taxon>Spermatophyta</taxon>
        <taxon>Magnoliopsida</taxon>
        <taxon>eudicotyledons</taxon>
        <taxon>Gunneridae</taxon>
        <taxon>Pentapetalae</taxon>
        <taxon>asterids</taxon>
        <taxon>campanulids</taxon>
        <taxon>Asterales</taxon>
        <taxon>Asteraceae</taxon>
        <taxon>Asteroideae</taxon>
        <taxon>Anthemideae</taxon>
        <taxon>Anthemidinae</taxon>
        <taxon>Tanacetum</taxon>
    </lineage>
</organism>
<dbReference type="InterPro" id="IPR013103">
    <property type="entry name" value="RVT_2"/>
</dbReference>
<keyword evidence="4" id="KW-0540">Nuclease</keyword>
<keyword evidence="12 27" id="KW-0695">RNA-directed DNA polymerase</keyword>
<keyword evidence="14" id="KW-0238">DNA-binding</keyword>
<keyword evidence="6" id="KW-0064">Aspartyl protease</keyword>
<dbReference type="Gene3D" id="2.40.70.10">
    <property type="entry name" value="Acid Proteases"/>
    <property type="match status" value="1"/>
</dbReference>
<feature type="domain" description="Integrase catalytic" evidence="26">
    <location>
        <begin position="1777"/>
        <end position="1899"/>
    </location>
</feature>
<keyword evidence="1" id="KW-0645">Protease</keyword>
<keyword evidence="13" id="KW-0239">DNA-directed DNA polymerase</keyword>
<dbReference type="SMART" id="SM00343">
    <property type="entry name" value="ZnF_C2HC"/>
    <property type="match status" value="1"/>
</dbReference>
<dbReference type="InterPro" id="IPR005162">
    <property type="entry name" value="Retrotrans_gag_dom"/>
</dbReference>
<keyword evidence="21" id="KW-0863">Zinc-finger</keyword>
<dbReference type="CDD" id="cd09274">
    <property type="entry name" value="RNase_HI_RT_Ty3"/>
    <property type="match status" value="1"/>
</dbReference>
<dbReference type="PROSITE" id="PS00141">
    <property type="entry name" value="ASP_PROTEASE"/>
    <property type="match status" value="1"/>
</dbReference>
<dbReference type="InterPro" id="IPR043128">
    <property type="entry name" value="Rev_trsase/Diguanyl_cyclase"/>
</dbReference>
<dbReference type="InterPro" id="IPR036875">
    <property type="entry name" value="Znf_CCHC_sf"/>
</dbReference>
<evidence type="ECO:0000256" key="5">
    <source>
        <dbReference type="ARBA" id="ARBA00022723"/>
    </source>
</evidence>
<dbReference type="PANTHER" id="PTHR37984">
    <property type="entry name" value="PROTEIN CBG26694"/>
    <property type="match status" value="1"/>
</dbReference>
<evidence type="ECO:0000256" key="22">
    <source>
        <dbReference type="SAM" id="Coils"/>
    </source>
</evidence>
<dbReference type="Proteomes" id="UP001151760">
    <property type="component" value="Unassembled WGS sequence"/>
</dbReference>
<evidence type="ECO:0000259" key="26">
    <source>
        <dbReference type="PROSITE" id="PS50994"/>
    </source>
</evidence>
<keyword evidence="7" id="KW-0255">Endonuclease</keyword>
<dbReference type="InterPro" id="IPR041588">
    <property type="entry name" value="Integrase_H2C2"/>
</dbReference>
<keyword evidence="15" id="KW-0233">DNA recombination</keyword>
<dbReference type="SUPFAM" id="SSF50630">
    <property type="entry name" value="Acid proteases"/>
    <property type="match status" value="1"/>
</dbReference>
<dbReference type="Gene3D" id="3.30.420.10">
    <property type="entry name" value="Ribonuclease H-like superfamily/Ribonuclease H"/>
    <property type="match status" value="1"/>
</dbReference>
<evidence type="ECO:0000256" key="23">
    <source>
        <dbReference type="SAM" id="MobiDB-lite"/>
    </source>
</evidence>
<evidence type="ECO:0000256" key="6">
    <source>
        <dbReference type="ARBA" id="ARBA00022750"/>
    </source>
</evidence>
<comment type="function">
    <text evidence="20">Capsid protein (CA) is the structural component of the virus-like particle (VLP), forming the shell that encapsulates the retrotransposons dimeric RNA genome. The particles are assembled from trimer-clustered units and there are holes in the capsid shells that allow for the diffusion of macromolecules. CA also has nucleocapsid-like chaperone activity, promoting primer tRNA(i)-Met annealing to the multipartite primer-binding site (PBS), dimerization of Ty1 RNA and initiation of reverse transcription.</text>
</comment>
<evidence type="ECO:0000256" key="1">
    <source>
        <dbReference type="ARBA" id="ARBA00022670"/>
    </source>
</evidence>
<dbReference type="InterPro" id="IPR043502">
    <property type="entry name" value="DNA/RNA_pol_sf"/>
</dbReference>
<keyword evidence="10" id="KW-0694">RNA-binding</keyword>
<dbReference type="InterPro" id="IPR012337">
    <property type="entry name" value="RNaseH-like_sf"/>
</dbReference>
<reference evidence="27" key="1">
    <citation type="journal article" date="2022" name="Int. J. Mol. Sci.">
        <title>Draft Genome of Tanacetum Coccineum: Genomic Comparison of Closely Related Tanacetum-Family Plants.</title>
        <authorList>
            <person name="Yamashiro T."/>
            <person name="Shiraishi A."/>
            <person name="Nakayama K."/>
            <person name="Satake H."/>
        </authorList>
    </citation>
    <scope>NUCLEOTIDE SEQUENCE</scope>
</reference>
<feature type="domain" description="Reverse transcriptase" evidence="25">
    <location>
        <begin position="1279"/>
        <end position="1459"/>
    </location>
</feature>
<dbReference type="SUPFAM" id="SSF53098">
    <property type="entry name" value="Ribonuclease H-like"/>
    <property type="match status" value="1"/>
</dbReference>
<dbReference type="Pfam" id="PF00098">
    <property type="entry name" value="zf-CCHC"/>
    <property type="match status" value="1"/>
</dbReference>
<keyword evidence="2" id="KW-0808">Transferase</keyword>
<reference evidence="27" key="2">
    <citation type="submission" date="2022-01" db="EMBL/GenBank/DDBJ databases">
        <authorList>
            <person name="Yamashiro T."/>
            <person name="Shiraishi A."/>
            <person name="Satake H."/>
            <person name="Nakayama K."/>
        </authorList>
    </citation>
    <scope>NUCLEOTIDE SEQUENCE</scope>
</reference>
<dbReference type="PROSITE" id="PS50878">
    <property type="entry name" value="RT_POL"/>
    <property type="match status" value="1"/>
</dbReference>
<keyword evidence="21" id="KW-0862">Zinc</keyword>
<dbReference type="Pfam" id="PF24626">
    <property type="entry name" value="SH3_Tf2-1"/>
    <property type="match status" value="1"/>
</dbReference>
<dbReference type="Gene3D" id="1.10.340.70">
    <property type="match status" value="1"/>
</dbReference>
<dbReference type="CDD" id="cd01647">
    <property type="entry name" value="RT_LTR"/>
    <property type="match status" value="1"/>
</dbReference>
<name>A0ABQ5JGG0_9ASTR</name>
<feature type="compositionally biased region" description="Polar residues" evidence="23">
    <location>
        <begin position="786"/>
        <end position="796"/>
    </location>
</feature>
<evidence type="ECO:0000259" key="24">
    <source>
        <dbReference type="PROSITE" id="PS50158"/>
    </source>
</evidence>
<evidence type="ECO:0000256" key="9">
    <source>
        <dbReference type="ARBA" id="ARBA00022842"/>
    </source>
</evidence>
<dbReference type="Gene3D" id="4.10.60.10">
    <property type="entry name" value="Zinc finger, CCHC-type"/>
    <property type="match status" value="1"/>
</dbReference>
<accession>A0ABQ5JGG0</accession>
<evidence type="ECO:0000256" key="16">
    <source>
        <dbReference type="ARBA" id="ARBA00023268"/>
    </source>
</evidence>
<feature type="region of interest" description="Disordered" evidence="23">
    <location>
        <begin position="1075"/>
        <end position="1094"/>
    </location>
</feature>
<evidence type="ECO:0000256" key="21">
    <source>
        <dbReference type="PROSITE-ProRule" id="PRU00047"/>
    </source>
</evidence>
<dbReference type="InterPro" id="IPR021109">
    <property type="entry name" value="Peptidase_aspartic_dom_sf"/>
</dbReference>
<dbReference type="InterPro" id="IPR001584">
    <property type="entry name" value="Integrase_cat-core"/>
</dbReference>
<gene>
    <name evidence="27" type="ORF">Tco_1133078</name>
</gene>
<dbReference type="PROSITE" id="PS50994">
    <property type="entry name" value="INTEGRASE"/>
    <property type="match status" value="1"/>
</dbReference>
<feature type="compositionally biased region" description="Acidic residues" evidence="23">
    <location>
        <begin position="417"/>
        <end position="499"/>
    </location>
</feature>
<dbReference type="SUPFAM" id="SSF57756">
    <property type="entry name" value="Retrovirus zinc finger-like domains"/>
    <property type="match status" value="1"/>
</dbReference>
<feature type="domain" description="CCHC-type" evidence="24">
    <location>
        <begin position="1059"/>
        <end position="1074"/>
    </location>
</feature>
<evidence type="ECO:0000256" key="2">
    <source>
        <dbReference type="ARBA" id="ARBA00022679"/>
    </source>
</evidence>
<dbReference type="Pfam" id="PF08284">
    <property type="entry name" value="RVP_2"/>
    <property type="match status" value="1"/>
</dbReference>
<dbReference type="InterPro" id="IPR050951">
    <property type="entry name" value="Retrovirus_Pol_polyprotein"/>
</dbReference>
<dbReference type="InterPro" id="IPR041577">
    <property type="entry name" value="RT_RNaseH_2"/>
</dbReference>
<dbReference type="InterPro" id="IPR036397">
    <property type="entry name" value="RNaseH_sf"/>
</dbReference>
<dbReference type="Pfam" id="PF00078">
    <property type="entry name" value="RVT_1"/>
    <property type="match status" value="1"/>
</dbReference>
<evidence type="ECO:0000256" key="18">
    <source>
        <dbReference type="ARBA" id="ARBA00032154"/>
    </source>
</evidence>
<dbReference type="Pfam" id="PF17919">
    <property type="entry name" value="RT_RNaseH_2"/>
    <property type="match status" value="1"/>
</dbReference>
<feature type="coiled-coil region" evidence="22">
    <location>
        <begin position="677"/>
        <end position="732"/>
    </location>
</feature>
<evidence type="ECO:0000256" key="8">
    <source>
        <dbReference type="ARBA" id="ARBA00022801"/>
    </source>
</evidence>
<dbReference type="PANTHER" id="PTHR37984:SF5">
    <property type="entry name" value="PROTEIN NYNRIN-LIKE"/>
    <property type="match status" value="1"/>
</dbReference>
<evidence type="ECO:0000256" key="14">
    <source>
        <dbReference type="ARBA" id="ARBA00023125"/>
    </source>
</evidence>
<evidence type="ECO:0000313" key="27">
    <source>
        <dbReference type="EMBL" id="GJU10682.1"/>
    </source>
</evidence>
<evidence type="ECO:0000256" key="12">
    <source>
        <dbReference type="ARBA" id="ARBA00022918"/>
    </source>
</evidence>
<dbReference type="InterPro" id="IPR056924">
    <property type="entry name" value="SH3_Tf2-1"/>
</dbReference>
<feature type="region of interest" description="Disordered" evidence="23">
    <location>
        <begin position="786"/>
        <end position="807"/>
    </location>
</feature>
<dbReference type="SUPFAM" id="SSF56672">
    <property type="entry name" value="DNA/RNA polymerases"/>
    <property type="match status" value="1"/>
</dbReference>
<dbReference type="CDD" id="cd00303">
    <property type="entry name" value="retropepsin_like"/>
    <property type="match status" value="1"/>
</dbReference>
<evidence type="ECO:0000256" key="3">
    <source>
        <dbReference type="ARBA" id="ARBA00022695"/>
    </source>
</evidence>
<dbReference type="PROSITE" id="PS50158">
    <property type="entry name" value="ZF_CCHC"/>
    <property type="match status" value="1"/>
</dbReference>
<keyword evidence="28" id="KW-1185">Reference proteome</keyword>
<keyword evidence="22" id="KW-0175">Coiled coil</keyword>
<feature type="compositionally biased region" description="Acidic residues" evidence="23">
    <location>
        <begin position="398"/>
        <end position="408"/>
    </location>
</feature>
<dbReference type="Pfam" id="PF03732">
    <property type="entry name" value="Retrotrans_gag"/>
    <property type="match status" value="1"/>
</dbReference>
<dbReference type="InterPro" id="IPR001969">
    <property type="entry name" value="Aspartic_peptidase_AS"/>
</dbReference>
<dbReference type="InterPro" id="IPR000477">
    <property type="entry name" value="RT_dom"/>
</dbReference>
<evidence type="ECO:0000256" key="7">
    <source>
        <dbReference type="ARBA" id="ARBA00022759"/>
    </source>
</evidence>
<evidence type="ECO:0000256" key="10">
    <source>
        <dbReference type="ARBA" id="ARBA00022884"/>
    </source>
</evidence>
<dbReference type="Gene3D" id="3.30.70.270">
    <property type="match status" value="2"/>
</dbReference>
<keyword evidence="5" id="KW-0479">Metal-binding</keyword>
<evidence type="ECO:0000313" key="28">
    <source>
        <dbReference type="Proteomes" id="UP001151760"/>
    </source>
</evidence>
<feature type="region of interest" description="Disordered" evidence="23">
    <location>
        <begin position="963"/>
        <end position="990"/>
    </location>
</feature>
<dbReference type="Pfam" id="PF07727">
    <property type="entry name" value="RVT_2"/>
    <property type="match status" value="1"/>
</dbReference>
<evidence type="ECO:0000256" key="15">
    <source>
        <dbReference type="ARBA" id="ARBA00023172"/>
    </source>
</evidence>
<dbReference type="Gene3D" id="3.10.10.10">
    <property type="entry name" value="HIV Type 1 Reverse Transcriptase, subunit A, domain 1"/>
    <property type="match status" value="1"/>
</dbReference>
<keyword evidence="8" id="KW-0378">Hydrolase</keyword>
<keyword evidence="11" id="KW-0229">DNA integration</keyword>
<keyword evidence="16" id="KW-0511">Multifunctional enzyme</keyword>
<evidence type="ECO:0000256" key="20">
    <source>
        <dbReference type="ARBA" id="ARBA00057243"/>
    </source>
</evidence>
<evidence type="ECO:0000256" key="4">
    <source>
        <dbReference type="ARBA" id="ARBA00022722"/>
    </source>
</evidence>
<comment type="caution">
    <text evidence="27">The sequence shown here is derived from an EMBL/GenBank/DDBJ whole genome shotgun (WGS) entry which is preliminary data.</text>
</comment>
<dbReference type="GO" id="GO:0003964">
    <property type="term" value="F:RNA-directed DNA polymerase activity"/>
    <property type="evidence" value="ECO:0007669"/>
    <property type="project" value="UniProtKB-KW"/>
</dbReference>
<evidence type="ECO:0000256" key="17">
    <source>
        <dbReference type="ARBA" id="ARBA00030524"/>
    </source>
</evidence>
<feature type="compositionally biased region" description="Basic and acidic residues" evidence="23">
    <location>
        <begin position="963"/>
        <end position="975"/>
    </location>
</feature>
<keyword evidence="3" id="KW-0548">Nucleotidyltransferase</keyword>
<feature type="region of interest" description="Disordered" evidence="23">
    <location>
        <begin position="359"/>
        <end position="515"/>
    </location>
</feature>
<proteinExistence type="predicted"/>
<dbReference type="InterPro" id="IPR001878">
    <property type="entry name" value="Znf_CCHC"/>
</dbReference>